<evidence type="ECO:0000313" key="3">
    <source>
        <dbReference type="Proteomes" id="UP000517106"/>
    </source>
</evidence>
<reference evidence="2 3" key="1">
    <citation type="submission" date="2020-07" db="EMBL/GenBank/DDBJ databases">
        <title>Description of Limosilactobacillus balticus sp. nov., Limosilactobacillus agrestis sp. nov., Limosilactobacillus albertensis sp. nov., Limosilactobacillus rudii sp. nov., Limosilactobacillus fastidiosus sp. nov., five novel Limosilactobacillus species isolated from the vertebrate gastrointestinal tract, and proposal of 6 subspecies of Limosilactobacillus reuteri adapted to the gastrointestinal tract of specific vertebrate hosts.</title>
        <authorList>
            <person name="Li F."/>
            <person name="Cheng C."/>
            <person name="Zheng J."/>
            <person name="Quevedo R.M."/>
            <person name="Li J."/>
            <person name="Roos S."/>
            <person name="Gaenzle M.G."/>
            <person name="Walter J."/>
        </authorList>
    </citation>
    <scope>NUCLEOTIDE SEQUENCE [LARGE SCALE GENOMIC DNA]</scope>
    <source>
        <strain evidence="2 3">STM2_1</strain>
    </source>
</reference>
<dbReference type="InterPro" id="IPR029062">
    <property type="entry name" value="Class_I_gatase-like"/>
</dbReference>
<dbReference type="RefSeq" id="WP_182596518.1">
    <property type="nucleotide sequence ID" value="NZ_JACIVA010000050.1"/>
</dbReference>
<protein>
    <recommendedName>
        <fullName evidence="1">Glutamine amidotransferase domain-containing protein</fullName>
    </recommendedName>
</protein>
<dbReference type="Pfam" id="PF00117">
    <property type="entry name" value="GATase"/>
    <property type="match status" value="1"/>
</dbReference>
<evidence type="ECO:0000313" key="2">
    <source>
        <dbReference type="EMBL" id="MBB1097782.1"/>
    </source>
</evidence>
<dbReference type="CDD" id="cd01741">
    <property type="entry name" value="GATase1_1"/>
    <property type="match status" value="1"/>
</dbReference>
<dbReference type="InterPro" id="IPR044992">
    <property type="entry name" value="ChyE-like"/>
</dbReference>
<dbReference type="Gene3D" id="3.40.50.880">
    <property type="match status" value="1"/>
</dbReference>
<evidence type="ECO:0000259" key="1">
    <source>
        <dbReference type="Pfam" id="PF00117"/>
    </source>
</evidence>
<dbReference type="InterPro" id="IPR017926">
    <property type="entry name" value="GATASE"/>
</dbReference>
<dbReference type="Proteomes" id="UP000517106">
    <property type="component" value="Unassembled WGS sequence"/>
</dbReference>
<keyword evidence="3" id="KW-1185">Reference proteome</keyword>
<name>A0A7W3ULI4_9LACO</name>
<accession>A0A7W3ULI4</accession>
<dbReference type="SUPFAM" id="SSF52317">
    <property type="entry name" value="Class I glutamine amidotransferase-like"/>
    <property type="match status" value="1"/>
</dbReference>
<dbReference type="AlphaFoldDB" id="A0A7W3ULI4"/>
<sequence>MKICFIQHEPYVSLGYFRTWVKDHHYDLQIVDCHTQKPSPQLANDADMLVVLGGPQNPHTTLSECPYFDAAAERATIKAFIAQQRMVVGVCLGAQLIGETLGIPYEHSPEKEYGAIPVHLTNEGHRDSLLQNFQDGALLGEWHNDMMGTNSHTPVLAASAGCPRQIVRYGSLVYGLQCHMELTPHDYEILLEKMGTIINCHQQYHYVQSAKHIRQIDCQPMNLNLANFLDLLVKRYQS</sequence>
<dbReference type="GO" id="GO:0005829">
    <property type="term" value="C:cytosol"/>
    <property type="evidence" value="ECO:0007669"/>
    <property type="project" value="TreeGrafter"/>
</dbReference>
<feature type="domain" description="Glutamine amidotransferase" evidence="1">
    <location>
        <begin position="25"/>
        <end position="186"/>
    </location>
</feature>
<comment type="caution">
    <text evidence="2">The sequence shown here is derived from an EMBL/GenBank/DDBJ whole genome shotgun (WGS) entry which is preliminary data.</text>
</comment>
<dbReference type="PANTHER" id="PTHR42695">
    <property type="entry name" value="GLUTAMINE AMIDOTRANSFERASE YLR126C-RELATED"/>
    <property type="match status" value="1"/>
</dbReference>
<proteinExistence type="predicted"/>
<dbReference type="PANTHER" id="PTHR42695:SF5">
    <property type="entry name" value="GLUTAMINE AMIDOTRANSFERASE YLR126C-RELATED"/>
    <property type="match status" value="1"/>
</dbReference>
<dbReference type="EMBL" id="JACIVA010000050">
    <property type="protein sequence ID" value="MBB1097782.1"/>
    <property type="molecule type" value="Genomic_DNA"/>
</dbReference>
<gene>
    <name evidence="2" type="ORF">H5S09_07490</name>
</gene>
<organism evidence="2 3">
    <name type="scientific">Limosilactobacillus rudii</name>
    <dbReference type="NCBI Taxonomy" id="2759755"/>
    <lineage>
        <taxon>Bacteria</taxon>
        <taxon>Bacillati</taxon>
        <taxon>Bacillota</taxon>
        <taxon>Bacilli</taxon>
        <taxon>Lactobacillales</taxon>
        <taxon>Lactobacillaceae</taxon>
        <taxon>Limosilactobacillus</taxon>
    </lineage>
</organism>
<dbReference type="PROSITE" id="PS51273">
    <property type="entry name" value="GATASE_TYPE_1"/>
    <property type="match status" value="1"/>
</dbReference>